<keyword evidence="2" id="KW-0645">Protease</keyword>
<dbReference type="InterPro" id="IPR010259">
    <property type="entry name" value="S8pro/Inhibitor_I9"/>
</dbReference>
<sequence>MEVELKNEEEENVEKTLEKVLEGSYVVYLGGHSHDAKPSSYDLERSTKSHYELLGSLLGSKEKAKDAIFDSYTKVINGFAANLEEEEATEIAKHSRVLSVFPNRARELHTTHSWDFLGLARQGNVPMRSLWRKARFGEGVIIGNIDSGVWPESRSFSDVGFGPIPSKWRGICQNSTIDNIHCNRKLIGVRYFKKGYESHGTLLNVSQSSARDVEGHGTHTLSTAGGCFTRRASVFGHGMGTAAGGAPKAHVAAYKACWPDAAGGSCYDSDILAAFDHAIHDGVDVISASLGGLNANFFQDAISVGSFHALKHGIVVVCSAGNKGAIASVMNPAPWIFTVAASTIDRKFDSLVLLGNKRILKGQSLSSSKLPAKKLYPLITSTDARAAMASMADAYILACIFGSLVLSISSFSDLKQLCSVGSLDPAKVRGKIVLCLRGGFVGRIEKGEVVLNAGGIGMILMNSETMGDDLAADPHMLPASHISATDGKSVLRYINSTKLPVVYITYPKTKKGTKPAPTMAAFSSMGPNPIAAEILKSSIQCNVGNIHVLPHVAGIAALLKAAHPDWSPAAIRSAMMTTARIQDNMRKPMKFISSMTGANPFSYGAGFVQPNRAMDPGLVYDLKVGDYLRFVCALGYNRDVVAHFKKNFRCPNKTMEAININYPSITIPKLSGFVKVTRTLKNVGPKGTYKVRVHEPEGISVKVEPKSLTFDQLGVKKKFSLLVKPKNATVGDGYVFGKITWSDGVHHVRSPLVVRNVH</sequence>
<dbReference type="Gene3D" id="3.40.50.200">
    <property type="entry name" value="Peptidase S8/S53 domain"/>
    <property type="match status" value="2"/>
</dbReference>
<protein>
    <recommendedName>
        <fullName evidence="13">Subtilisin-like protease SBT5.3</fullName>
    </recommendedName>
</protein>
<feature type="domain" description="Subtilisin-like protease fibronectin type-III" evidence="10">
    <location>
        <begin position="659"/>
        <end position="754"/>
    </location>
</feature>
<feature type="domain" description="Peptidase S8/S53" evidence="7">
    <location>
        <begin position="137"/>
        <end position="529"/>
    </location>
</feature>
<dbReference type="Proteomes" id="UP000639772">
    <property type="component" value="Unassembled WGS sequence"/>
</dbReference>
<dbReference type="InterPro" id="IPR036852">
    <property type="entry name" value="Peptidase_S8/S53_dom_sf"/>
</dbReference>
<dbReference type="EMBL" id="JADCNM010000089">
    <property type="protein sequence ID" value="KAG0450831.1"/>
    <property type="molecule type" value="Genomic_DNA"/>
</dbReference>
<dbReference type="SUPFAM" id="SSF52743">
    <property type="entry name" value="Subtilisin-like"/>
    <property type="match status" value="1"/>
</dbReference>
<dbReference type="FunFam" id="3.50.30.30:FF:000005">
    <property type="entry name" value="subtilisin-like protease SBT1.5"/>
    <property type="match status" value="1"/>
</dbReference>
<dbReference type="GO" id="GO:0004252">
    <property type="term" value="F:serine-type endopeptidase activity"/>
    <property type="evidence" value="ECO:0007669"/>
    <property type="project" value="InterPro"/>
</dbReference>
<feature type="domain" description="Inhibitor I9" evidence="9">
    <location>
        <begin position="24"/>
        <end position="109"/>
    </location>
</feature>
<comment type="similarity">
    <text evidence="1 6">Belongs to the peptidase S8 family.</text>
</comment>
<keyword evidence="4" id="KW-0378">Hydrolase</keyword>
<dbReference type="OrthoDB" id="206201at2759"/>
<dbReference type="Pfam" id="PF00082">
    <property type="entry name" value="Peptidase_S8"/>
    <property type="match status" value="2"/>
</dbReference>
<evidence type="ECO:0000256" key="3">
    <source>
        <dbReference type="ARBA" id="ARBA00022729"/>
    </source>
</evidence>
<reference evidence="11 12" key="1">
    <citation type="journal article" date="2020" name="Nat. Food">
        <title>A phased Vanilla planifolia genome enables genetic improvement of flavour and production.</title>
        <authorList>
            <person name="Hasing T."/>
            <person name="Tang H."/>
            <person name="Brym M."/>
            <person name="Khazi F."/>
            <person name="Huang T."/>
            <person name="Chambers A.H."/>
        </authorList>
    </citation>
    <scope>NUCLEOTIDE SEQUENCE [LARGE SCALE GENOMIC DNA]</scope>
    <source>
        <tissue evidence="11">Leaf</tissue>
    </source>
</reference>
<organism evidence="11 12">
    <name type="scientific">Vanilla planifolia</name>
    <name type="common">Vanilla</name>
    <dbReference type="NCBI Taxonomy" id="51239"/>
    <lineage>
        <taxon>Eukaryota</taxon>
        <taxon>Viridiplantae</taxon>
        <taxon>Streptophyta</taxon>
        <taxon>Embryophyta</taxon>
        <taxon>Tracheophyta</taxon>
        <taxon>Spermatophyta</taxon>
        <taxon>Magnoliopsida</taxon>
        <taxon>Liliopsida</taxon>
        <taxon>Asparagales</taxon>
        <taxon>Orchidaceae</taxon>
        <taxon>Vanilloideae</taxon>
        <taxon>Vanilleae</taxon>
        <taxon>Vanilla</taxon>
    </lineage>
</organism>
<dbReference type="InterPro" id="IPR034197">
    <property type="entry name" value="Peptidases_S8_3"/>
</dbReference>
<dbReference type="Pfam" id="PF05922">
    <property type="entry name" value="Inhibitor_I9"/>
    <property type="match status" value="1"/>
</dbReference>
<dbReference type="InterPro" id="IPR000209">
    <property type="entry name" value="Peptidase_S8/S53_dom"/>
</dbReference>
<evidence type="ECO:0000256" key="4">
    <source>
        <dbReference type="ARBA" id="ARBA00022801"/>
    </source>
</evidence>
<dbReference type="PRINTS" id="PR00723">
    <property type="entry name" value="SUBTILISIN"/>
</dbReference>
<feature type="domain" description="PA" evidence="8">
    <location>
        <begin position="414"/>
        <end position="489"/>
    </location>
</feature>
<dbReference type="AlphaFoldDB" id="A0A835PBX1"/>
<accession>A0A835PBX1</accession>
<name>A0A835PBX1_VANPL</name>
<proteinExistence type="inferred from homology"/>
<evidence type="ECO:0000256" key="6">
    <source>
        <dbReference type="PROSITE-ProRule" id="PRU01240"/>
    </source>
</evidence>
<dbReference type="CDD" id="cd04852">
    <property type="entry name" value="Peptidases_S8_3"/>
    <property type="match status" value="1"/>
</dbReference>
<evidence type="ECO:0000313" key="11">
    <source>
        <dbReference type="EMBL" id="KAG0450831.1"/>
    </source>
</evidence>
<dbReference type="InterPro" id="IPR037045">
    <property type="entry name" value="S8pro/Inhibitor_I9_sf"/>
</dbReference>
<evidence type="ECO:0000256" key="2">
    <source>
        <dbReference type="ARBA" id="ARBA00022670"/>
    </source>
</evidence>
<dbReference type="Pfam" id="PF02225">
    <property type="entry name" value="PA"/>
    <property type="match status" value="1"/>
</dbReference>
<dbReference type="Gene3D" id="2.60.40.2310">
    <property type="match status" value="1"/>
</dbReference>
<keyword evidence="5" id="KW-0720">Serine protease</keyword>
<evidence type="ECO:0000256" key="5">
    <source>
        <dbReference type="ARBA" id="ARBA00022825"/>
    </source>
</evidence>
<dbReference type="FunFam" id="2.60.40.2310:FF:000002">
    <property type="entry name" value="p69E protein-like"/>
    <property type="match status" value="1"/>
</dbReference>
<evidence type="ECO:0000256" key="1">
    <source>
        <dbReference type="ARBA" id="ARBA00011073"/>
    </source>
</evidence>
<evidence type="ECO:0000259" key="8">
    <source>
        <dbReference type="Pfam" id="PF02225"/>
    </source>
</evidence>
<dbReference type="Pfam" id="PF17766">
    <property type="entry name" value="fn3_6"/>
    <property type="match status" value="1"/>
</dbReference>
<feature type="domain" description="Peptidase S8/S53" evidence="7">
    <location>
        <begin position="550"/>
        <end position="584"/>
    </location>
</feature>
<comment type="caution">
    <text evidence="11">The sequence shown here is derived from an EMBL/GenBank/DDBJ whole genome shotgun (WGS) entry which is preliminary data.</text>
</comment>
<dbReference type="FunFam" id="3.30.70.80:FF:000002">
    <property type="entry name" value="Subtilisin-like protease SBT5.3"/>
    <property type="match status" value="1"/>
</dbReference>
<dbReference type="InterPro" id="IPR041469">
    <property type="entry name" value="Subtilisin-like_FN3"/>
</dbReference>
<evidence type="ECO:0000313" key="12">
    <source>
        <dbReference type="Proteomes" id="UP000639772"/>
    </source>
</evidence>
<dbReference type="PROSITE" id="PS51892">
    <property type="entry name" value="SUBTILASE"/>
    <property type="match status" value="1"/>
</dbReference>
<dbReference type="Gene3D" id="3.50.30.30">
    <property type="match status" value="1"/>
</dbReference>
<dbReference type="InterPro" id="IPR003137">
    <property type="entry name" value="PA_domain"/>
</dbReference>
<evidence type="ECO:0000259" key="10">
    <source>
        <dbReference type="Pfam" id="PF17766"/>
    </source>
</evidence>
<dbReference type="InterPro" id="IPR045051">
    <property type="entry name" value="SBT"/>
</dbReference>
<comment type="caution">
    <text evidence="6">Lacks conserved residue(s) required for the propagation of feature annotation.</text>
</comment>
<evidence type="ECO:0000259" key="7">
    <source>
        <dbReference type="Pfam" id="PF00082"/>
    </source>
</evidence>
<dbReference type="Gene3D" id="3.30.70.80">
    <property type="entry name" value="Peptidase S8 propeptide/proteinase inhibitor I9"/>
    <property type="match status" value="1"/>
</dbReference>
<keyword evidence="3" id="KW-0732">Signal</keyword>
<gene>
    <name evidence="11" type="ORF">HPP92_026554</name>
</gene>
<dbReference type="InterPro" id="IPR015500">
    <property type="entry name" value="Peptidase_S8_subtilisin-rel"/>
</dbReference>
<dbReference type="GO" id="GO:0006508">
    <property type="term" value="P:proteolysis"/>
    <property type="evidence" value="ECO:0007669"/>
    <property type="project" value="UniProtKB-KW"/>
</dbReference>
<dbReference type="PANTHER" id="PTHR10795">
    <property type="entry name" value="PROPROTEIN CONVERTASE SUBTILISIN/KEXIN"/>
    <property type="match status" value="1"/>
</dbReference>
<evidence type="ECO:0000259" key="9">
    <source>
        <dbReference type="Pfam" id="PF05922"/>
    </source>
</evidence>
<evidence type="ECO:0008006" key="13">
    <source>
        <dbReference type="Google" id="ProtNLM"/>
    </source>
</evidence>